<reference evidence="2 3" key="2">
    <citation type="submission" date="2016-04" db="EMBL/GenBank/DDBJ databases">
        <authorList>
            <person name="Millard A."/>
        </authorList>
    </citation>
    <scope>NUCLEOTIDE SEQUENCE [LARGE SCALE GENOMIC DNA]</scope>
    <source>
        <strain evidence="2">Isolate 22</strain>
    </source>
</reference>
<evidence type="ECO:0000313" key="3">
    <source>
        <dbReference type="Proteomes" id="UP000183509"/>
    </source>
</evidence>
<gene>
    <name evidence="2" type="ORF">DTPHA_601982</name>
    <name evidence="1" type="ORF">EB12_01569</name>
</gene>
<proteinExistence type="predicted"/>
<evidence type="ECO:0000313" key="1">
    <source>
        <dbReference type="EMBL" id="RBS31384.1"/>
    </source>
</evidence>
<dbReference type="EMBL" id="LEQJ01000009">
    <property type="protein sequence ID" value="RBS31384.1"/>
    <property type="molecule type" value="Genomic_DNA"/>
</dbReference>
<organism evidence="1 4">
    <name type="scientific">Enterococcus faecium</name>
    <name type="common">Streptococcus faecium</name>
    <dbReference type="NCBI Taxonomy" id="1352"/>
    <lineage>
        <taxon>Bacteria</taxon>
        <taxon>Bacillati</taxon>
        <taxon>Bacillota</taxon>
        <taxon>Bacilli</taxon>
        <taxon>Lactobacillales</taxon>
        <taxon>Enterococcaceae</taxon>
        <taxon>Enterococcus</taxon>
    </lineage>
</organism>
<accession>A0A1A7T567</accession>
<evidence type="ECO:0000313" key="2">
    <source>
        <dbReference type="EMBL" id="SAM48816.1"/>
    </source>
</evidence>
<dbReference type="AlphaFoldDB" id="A0A1A7T567"/>
<dbReference type="Proteomes" id="UP000253144">
    <property type="component" value="Unassembled WGS sequence"/>
</dbReference>
<protein>
    <submittedName>
        <fullName evidence="1">Mannosyl-glycoprotein endo-beta-N-acetylglucosaminidase</fullName>
        <ecNumber evidence="2">3.2.1.96</ecNumber>
    </submittedName>
</protein>
<dbReference type="GO" id="GO:0033925">
    <property type="term" value="F:mannosyl-glycoprotein endo-beta-N-acetylglucosaminidase activity"/>
    <property type="evidence" value="ECO:0007669"/>
    <property type="project" value="UniProtKB-EC"/>
</dbReference>
<keyword evidence="2" id="KW-0378">Hydrolase</keyword>
<reference evidence="1 4" key="1">
    <citation type="submission" date="2015-06" db="EMBL/GenBank/DDBJ databases">
        <title>The Genome Sequence of Enterococcus faecium 131EA1.</title>
        <authorList>
            <consortium name="The Broad Institute Genomics Platform"/>
            <consortium name="The Broad Institute Genome Sequencing Center for Infectious Disease"/>
            <person name="Earl A.M."/>
            <person name="Van Tyne D."/>
            <person name="Lebreton F."/>
            <person name="Saavedra J.T."/>
            <person name="Gilmore M.S."/>
            <person name="Manson Mcguire A."/>
            <person name="Clock S."/>
            <person name="Crupain M."/>
            <person name="Rangan U."/>
            <person name="Young S."/>
            <person name="Abouelleil A."/>
            <person name="Cao P."/>
            <person name="Chapman S.B."/>
            <person name="Griggs A."/>
            <person name="Priest M."/>
            <person name="Shea T."/>
            <person name="Wortman J."/>
            <person name="Nusbaum C."/>
            <person name="Birren B."/>
        </authorList>
    </citation>
    <scope>NUCLEOTIDE SEQUENCE [LARGE SCALE GENOMIC DNA]</scope>
    <source>
        <strain evidence="1 4">131EA1</strain>
    </source>
</reference>
<dbReference type="Proteomes" id="UP000183509">
    <property type="component" value="Unassembled WGS sequence"/>
</dbReference>
<keyword evidence="2" id="KW-0326">Glycosidase</keyword>
<dbReference type="EMBL" id="FKLM01000037">
    <property type="protein sequence ID" value="SAM48816.1"/>
    <property type="molecule type" value="Genomic_DNA"/>
</dbReference>
<sequence length="32" mass="3977">MKATPKDVRIDAQFKEQADEYLEIMWYEFHDE</sequence>
<evidence type="ECO:0000313" key="4">
    <source>
        <dbReference type="Proteomes" id="UP000253144"/>
    </source>
</evidence>
<name>A0A1A7T567_ENTFC</name>
<comment type="caution">
    <text evidence="1">The sequence shown here is derived from an EMBL/GenBank/DDBJ whole genome shotgun (WGS) entry which is preliminary data.</text>
</comment>
<dbReference type="EC" id="3.2.1.96" evidence="2"/>